<keyword evidence="1 6" id="KW-0547">Nucleotide-binding</keyword>
<reference evidence="11 12" key="1">
    <citation type="submission" date="2019-07" db="EMBL/GenBank/DDBJ databases">
        <title>Annotation for the trematode Paragonimus westermani.</title>
        <authorList>
            <person name="Choi Y.-J."/>
        </authorList>
    </citation>
    <scope>NUCLEOTIDE SEQUENCE [LARGE SCALE GENOMIC DNA]</scope>
    <source>
        <strain evidence="11">180907_Pwestermani</strain>
    </source>
</reference>
<dbReference type="InterPro" id="IPR027417">
    <property type="entry name" value="P-loop_NTPase"/>
</dbReference>
<dbReference type="PANTHER" id="PTHR24031">
    <property type="entry name" value="RNA HELICASE"/>
    <property type="match status" value="1"/>
</dbReference>
<evidence type="ECO:0000256" key="2">
    <source>
        <dbReference type="ARBA" id="ARBA00022801"/>
    </source>
</evidence>
<comment type="domain">
    <text evidence="7">The Q motif is unique to and characteristic of the DEAD box family of RNA helicases and controls ATP binding and hydrolysis.</text>
</comment>
<dbReference type="GO" id="GO:0005524">
    <property type="term" value="F:ATP binding"/>
    <property type="evidence" value="ECO:0007669"/>
    <property type="project" value="UniProtKB-UniRule"/>
</dbReference>
<evidence type="ECO:0000256" key="3">
    <source>
        <dbReference type="ARBA" id="ARBA00022806"/>
    </source>
</evidence>
<evidence type="ECO:0000313" key="11">
    <source>
        <dbReference type="EMBL" id="KAF8568577.1"/>
    </source>
</evidence>
<name>A0A8T0DPD0_9TREM</name>
<keyword evidence="12" id="KW-1185">Reference proteome</keyword>
<dbReference type="CDD" id="cd18787">
    <property type="entry name" value="SF2_C_DEAD"/>
    <property type="match status" value="1"/>
</dbReference>
<evidence type="ECO:0000259" key="9">
    <source>
        <dbReference type="PROSITE" id="PS51192"/>
    </source>
</evidence>
<dbReference type="PROSITE" id="PS51194">
    <property type="entry name" value="HELICASE_CTER"/>
    <property type="match status" value="1"/>
</dbReference>
<evidence type="ECO:0000313" key="12">
    <source>
        <dbReference type="Proteomes" id="UP000699462"/>
    </source>
</evidence>
<dbReference type="PROSITE" id="PS00039">
    <property type="entry name" value="DEAD_ATP_HELICASE"/>
    <property type="match status" value="1"/>
</dbReference>
<keyword evidence="3 6" id="KW-0347">Helicase</keyword>
<feature type="domain" description="Helicase C-terminal" evidence="10">
    <location>
        <begin position="423"/>
        <end position="573"/>
    </location>
</feature>
<dbReference type="Gene3D" id="3.40.50.300">
    <property type="entry name" value="P-loop containing nucleotide triphosphate hydrolases"/>
    <property type="match status" value="2"/>
</dbReference>
<accession>A0A8T0DPD0</accession>
<keyword evidence="5 7" id="KW-0694">RNA-binding</keyword>
<dbReference type="PROSITE" id="PS51192">
    <property type="entry name" value="HELICASE_ATP_BIND_1"/>
    <property type="match status" value="1"/>
</dbReference>
<evidence type="ECO:0000256" key="4">
    <source>
        <dbReference type="ARBA" id="ARBA00022840"/>
    </source>
</evidence>
<comment type="caution">
    <text evidence="11">The sequence shown here is derived from an EMBL/GenBank/DDBJ whole genome shotgun (WGS) entry which is preliminary data.</text>
</comment>
<dbReference type="SMART" id="SM00490">
    <property type="entry name" value="HELICc"/>
    <property type="match status" value="1"/>
</dbReference>
<protein>
    <recommendedName>
        <fullName evidence="7">ATP-dependent RNA helicase</fullName>
        <ecNumber evidence="7">3.6.4.13</ecNumber>
    </recommendedName>
</protein>
<dbReference type="Proteomes" id="UP000699462">
    <property type="component" value="Unassembled WGS sequence"/>
</dbReference>
<dbReference type="Pfam" id="PF00271">
    <property type="entry name" value="Helicase_C"/>
    <property type="match status" value="1"/>
</dbReference>
<dbReference type="CDD" id="cd17956">
    <property type="entry name" value="DEADc_DDX51"/>
    <property type="match status" value="1"/>
</dbReference>
<evidence type="ECO:0000256" key="1">
    <source>
        <dbReference type="ARBA" id="ARBA00022741"/>
    </source>
</evidence>
<evidence type="ECO:0000256" key="8">
    <source>
        <dbReference type="SAM" id="MobiDB-lite"/>
    </source>
</evidence>
<dbReference type="InterPro" id="IPR001650">
    <property type="entry name" value="Helicase_C-like"/>
</dbReference>
<dbReference type="Pfam" id="PF00270">
    <property type="entry name" value="DEAD"/>
    <property type="match status" value="1"/>
</dbReference>
<evidence type="ECO:0000259" key="10">
    <source>
        <dbReference type="PROSITE" id="PS51194"/>
    </source>
</evidence>
<dbReference type="InterPro" id="IPR014001">
    <property type="entry name" value="Helicase_ATP-bd"/>
</dbReference>
<dbReference type="OrthoDB" id="3370at2759"/>
<dbReference type="GO" id="GO:0016787">
    <property type="term" value="F:hydrolase activity"/>
    <property type="evidence" value="ECO:0007669"/>
    <property type="project" value="UniProtKB-KW"/>
</dbReference>
<dbReference type="EMBL" id="JTDF01002661">
    <property type="protein sequence ID" value="KAF8568577.1"/>
    <property type="molecule type" value="Genomic_DNA"/>
</dbReference>
<evidence type="ECO:0000256" key="6">
    <source>
        <dbReference type="RuleBase" id="RU000492"/>
    </source>
</evidence>
<comment type="catalytic activity">
    <reaction evidence="7">
        <text>ATP + H2O = ADP + phosphate + H(+)</text>
        <dbReference type="Rhea" id="RHEA:13065"/>
        <dbReference type="ChEBI" id="CHEBI:15377"/>
        <dbReference type="ChEBI" id="CHEBI:15378"/>
        <dbReference type="ChEBI" id="CHEBI:30616"/>
        <dbReference type="ChEBI" id="CHEBI:43474"/>
        <dbReference type="ChEBI" id="CHEBI:456216"/>
        <dbReference type="EC" id="3.6.4.13"/>
    </reaction>
</comment>
<feature type="compositionally biased region" description="Polar residues" evidence="8">
    <location>
        <begin position="608"/>
        <end position="618"/>
    </location>
</feature>
<gene>
    <name evidence="11" type="ORF">P879_08710</name>
</gene>
<dbReference type="SUPFAM" id="SSF52540">
    <property type="entry name" value="P-loop containing nucleoside triphosphate hydrolases"/>
    <property type="match status" value="1"/>
</dbReference>
<comment type="similarity">
    <text evidence="6">Belongs to the DEAD box helicase family.</text>
</comment>
<feature type="region of interest" description="Disordered" evidence="8">
    <location>
        <begin position="593"/>
        <end position="644"/>
    </location>
</feature>
<sequence>MDAEPSVEASSGINDDTVLGGFTVIGRKIRCGANVSREVLPSWITNATMFSHDLNTRQSVHDIAELTHDTRSRLIELGYTELFPVQSSVIPLILRSYRMTKRRPLCRPSDLCISAPTGSGKTLAYAVPIVQLLAHRTHTFVRALVIVPVRDLAAQVFNVFKDLISGTDLKVALLCGQKSFLKEQMELVHNASDTLQCKADIVIATPGRLVDHLYNTVGFNVERLRILVIDEADRVIVEEKQDWYRLLEDALYHFNVLAFDSDTQPEPTRLAEHIRSKPVLSIMNQYDISHDLTLQKNYSVSELPWGLAVHQHCLLSSTLHLFISLDFDLQILVSATLTHDPGPLKRFNLYFPHLVTSSPRGQATLAPISMNGLDQKQNNGRTTLNDLNDSSVREMNDQQVIDTEVAAVGGVGIFSTPCGLREQRALFLLHLVRHKHIKRILCFTNARITTKRLSLLLQNVSGIKVSPISAEMPPNKRQHVLQAFSRGDLDILVCTDSMARGMDIKGVQCVVSYEMPLNVKTYVHRIGRTARAGQTGLAFTLLLRNQFFHFKKELRSVGKTKLKEVPFHGSHMADLRADYAKALKLLEASVKKDSQSATDKSTKVLGTISKQLDSNKNSAVDPDSSGEAGRQKKKTHLRSMDKKQ</sequence>
<dbReference type="EC" id="3.6.4.13" evidence="7"/>
<dbReference type="SMART" id="SM00487">
    <property type="entry name" value="DEXDc"/>
    <property type="match status" value="1"/>
</dbReference>
<dbReference type="GO" id="GO:0003724">
    <property type="term" value="F:RNA helicase activity"/>
    <property type="evidence" value="ECO:0007669"/>
    <property type="project" value="UniProtKB-EC"/>
</dbReference>
<dbReference type="GO" id="GO:0003723">
    <property type="term" value="F:RNA binding"/>
    <property type="evidence" value="ECO:0007669"/>
    <property type="project" value="UniProtKB-UniRule"/>
</dbReference>
<feature type="domain" description="Helicase ATP-binding" evidence="9">
    <location>
        <begin position="102"/>
        <end position="355"/>
    </location>
</feature>
<evidence type="ECO:0000256" key="7">
    <source>
        <dbReference type="RuleBase" id="RU365068"/>
    </source>
</evidence>
<proteinExistence type="inferred from homology"/>
<comment type="function">
    <text evidence="7">RNA helicase.</text>
</comment>
<keyword evidence="2 6" id="KW-0378">Hydrolase</keyword>
<organism evidence="11 12">
    <name type="scientific">Paragonimus westermani</name>
    <dbReference type="NCBI Taxonomy" id="34504"/>
    <lineage>
        <taxon>Eukaryota</taxon>
        <taxon>Metazoa</taxon>
        <taxon>Spiralia</taxon>
        <taxon>Lophotrochozoa</taxon>
        <taxon>Platyhelminthes</taxon>
        <taxon>Trematoda</taxon>
        <taxon>Digenea</taxon>
        <taxon>Plagiorchiida</taxon>
        <taxon>Troglotremata</taxon>
        <taxon>Troglotrematidae</taxon>
        <taxon>Paragonimus</taxon>
    </lineage>
</organism>
<evidence type="ECO:0000256" key="5">
    <source>
        <dbReference type="ARBA" id="ARBA00022884"/>
    </source>
</evidence>
<dbReference type="InterPro" id="IPR000629">
    <property type="entry name" value="RNA-helicase_DEAD-box_CS"/>
</dbReference>
<keyword evidence="4 6" id="KW-0067">ATP-binding</keyword>
<dbReference type="InterPro" id="IPR011545">
    <property type="entry name" value="DEAD/DEAH_box_helicase_dom"/>
</dbReference>
<dbReference type="AlphaFoldDB" id="A0A8T0DPD0"/>